<organism evidence="1 2">
    <name type="scientific">Pedobacter westerhofensis</name>
    <dbReference type="NCBI Taxonomy" id="425512"/>
    <lineage>
        <taxon>Bacteria</taxon>
        <taxon>Pseudomonadati</taxon>
        <taxon>Bacteroidota</taxon>
        <taxon>Sphingobacteriia</taxon>
        <taxon>Sphingobacteriales</taxon>
        <taxon>Sphingobacteriaceae</taxon>
        <taxon>Pedobacter</taxon>
    </lineage>
</organism>
<sequence length="103" mass="11536">MLCKRPTVSLIGITQLFSKLLGSNAGTTYQSLLEGSKSWKDGKSFDSQFDSAKVNNENCVISVQDKSYLLSKTGWLLLQSRHDKISLDGRTVMVNSPRRKIRL</sequence>
<gene>
    <name evidence="1" type="ORF">SAMN06265348_10121</name>
</gene>
<proteinExistence type="predicted"/>
<evidence type="ECO:0000313" key="1">
    <source>
        <dbReference type="EMBL" id="SMO32016.1"/>
    </source>
</evidence>
<dbReference type="AlphaFoldDB" id="A0A521AB57"/>
<dbReference type="Proteomes" id="UP000320300">
    <property type="component" value="Unassembled WGS sequence"/>
</dbReference>
<keyword evidence="2" id="KW-1185">Reference proteome</keyword>
<accession>A0A521AB57</accession>
<protein>
    <submittedName>
        <fullName evidence="1">Uncharacterized protein</fullName>
    </submittedName>
</protein>
<evidence type="ECO:0000313" key="2">
    <source>
        <dbReference type="Proteomes" id="UP000320300"/>
    </source>
</evidence>
<name>A0A521AB57_9SPHI</name>
<reference evidence="1 2" key="1">
    <citation type="submission" date="2017-05" db="EMBL/GenBank/DDBJ databases">
        <authorList>
            <person name="Varghese N."/>
            <person name="Submissions S."/>
        </authorList>
    </citation>
    <scope>NUCLEOTIDE SEQUENCE [LARGE SCALE GENOMIC DNA]</scope>
    <source>
        <strain evidence="1 2">DSM 19036</strain>
    </source>
</reference>
<dbReference type="EMBL" id="FXTN01000001">
    <property type="protein sequence ID" value="SMO32016.1"/>
    <property type="molecule type" value="Genomic_DNA"/>
</dbReference>